<feature type="compositionally biased region" description="Basic residues" evidence="1">
    <location>
        <begin position="445"/>
        <end position="459"/>
    </location>
</feature>
<protein>
    <submittedName>
        <fullName evidence="2">Peptidyl-prolyl isomerase cwc27</fullName>
    </submittedName>
</protein>
<reference evidence="2 3" key="1">
    <citation type="submission" date="2015-07" db="EMBL/GenBank/DDBJ databases">
        <title>The genome of Eufriesea mexicana.</title>
        <authorList>
            <person name="Pan H."/>
            <person name="Kapheim K."/>
        </authorList>
    </citation>
    <scope>NUCLEOTIDE SEQUENCE [LARGE SCALE GENOMIC DNA]</scope>
    <source>
        <strain evidence="2">0111107269</strain>
        <tissue evidence="2">Whole body</tissue>
    </source>
</reference>
<sequence length="459" mass="51612">MEDCHAKTVAEHRGRASNQKSATACCIIPQWSIWNGIREIVDQWGPRTPFRDKNSSTEDRNTTVARLPHGARVKFTTRNLPAALEPVEISTKFFHGTVLSRRVVLAGKMAVAPSGVGQCAMGYGEFRYPCSNTRIRSDRGKWSMLGNDASRCFPPHVHVALRKSLRVRRAGQSRKPWAMRQALSMSIFGHVRGGIGKRVQGVHGLIAQGGNPRDTEEGGKSMYGQPFKNDRPLYPPRFIKTIILNNPFSNIIPRIIVRESEEVKDSSKTRTAAVKDFNLLSFGGEAREDEEESVILNKKFNVIVVNFQPEQFGIFVAAPRATGTPRIPGIRKISRHRIFAFVLGSPDGHHSDRSSDIFGCVRGYSPSTRRHPHTTGDYSHRPQKWRQKLRQVLRFPPHVHVALRKSLRVRRAGQSRKPWAMRQALSTSIFGHVRGGIGKRVQGVHGKKKNIKGQRRSEL</sequence>
<organism evidence="2 3">
    <name type="scientific">Eufriesea mexicana</name>
    <dbReference type="NCBI Taxonomy" id="516756"/>
    <lineage>
        <taxon>Eukaryota</taxon>
        <taxon>Metazoa</taxon>
        <taxon>Ecdysozoa</taxon>
        <taxon>Arthropoda</taxon>
        <taxon>Hexapoda</taxon>
        <taxon>Insecta</taxon>
        <taxon>Pterygota</taxon>
        <taxon>Neoptera</taxon>
        <taxon>Endopterygota</taxon>
        <taxon>Hymenoptera</taxon>
        <taxon>Apocrita</taxon>
        <taxon>Aculeata</taxon>
        <taxon>Apoidea</taxon>
        <taxon>Anthophila</taxon>
        <taxon>Apidae</taxon>
        <taxon>Eufriesea</taxon>
    </lineage>
</organism>
<dbReference type="EMBL" id="KQ759884">
    <property type="protein sequence ID" value="OAD62161.1"/>
    <property type="molecule type" value="Genomic_DNA"/>
</dbReference>
<evidence type="ECO:0000313" key="2">
    <source>
        <dbReference type="EMBL" id="OAD62161.1"/>
    </source>
</evidence>
<feature type="region of interest" description="Disordered" evidence="1">
    <location>
        <begin position="440"/>
        <end position="459"/>
    </location>
</feature>
<keyword evidence="2" id="KW-0413">Isomerase</keyword>
<dbReference type="Proteomes" id="UP000250275">
    <property type="component" value="Unassembled WGS sequence"/>
</dbReference>
<name>A0A310SM95_9HYME</name>
<dbReference type="GO" id="GO:0016853">
    <property type="term" value="F:isomerase activity"/>
    <property type="evidence" value="ECO:0007669"/>
    <property type="project" value="UniProtKB-KW"/>
</dbReference>
<dbReference type="AlphaFoldDB" id="A0A310SM95"/>
<gene>
    <name evidence="2" type="ORF">WN48_07202</name>
</gene>
<accession>A0A310SM95</accession>
<proteinExistence type="predicted"/>
<evidence type="ECO:0000256" key="1">
    <source>
        <dbReference type="SAM" id="MobiDB-lite"/>
    </source>
</evidence>
<evidence type="ECO:0000313" key="3">
    <source>
        <dbReference type="Proteomes" id="UP000250275"/>
    </source>
</evidence>
<keyword evidence="3" id="KW-1185">Reference proteome</keyword>